<dbReference type="Pfam" id="PF02141">
    <property type="entry name" value="DENN"/>
    <property type="match status" value="1"/>
</dbReference>
<reference evidence="3 4" key="1">
    <citation type="journal article" date="2014" name="Genome Announc.">
        <title>Genome Sequence of the Microsporidian Species Nematocida sp1 Strain ERTm6 (ATCC PRA-372).</title>
        <authorList>
            <person name="Bakowski M.A."/>
            <person name="Priest M."/>
            <person name="Young S."/>
            <person name="Cuomo C.A."/>
            <person name="Troemel E.R."/>
        </authorList>
    </citation>
    <scope>NUCLEOTIDE SEQUENCE [LARGE SCALE GENOMIC DNA]</scope>
    <source>
        <strain evidence="3 4">ERTm6</strain>
    </source>
</reference>
<dbReference type="Gene3D" id="3.40.50.11500">
    <property type="match status" value="1"/>
</dbReference>
<dbReference type="EMBL" id="AKIJ01000001">
    <property type="protein sequence ID" value="KFG27425.1"/>
    <property type="molecule type" value="Genomic_DNA"/>
</dbReference>
<dbReference type="PANTHER" id="PTHR15288:SF20">
    <property type="entry name" value="UDENN DOMAIN-CONTAINING PROTEIN"/>
    <property type="match status" value="1"/>
</dbReference>
<evidence type="ECO:0000313" key="4">
    <source>
        <dbReference type="Proteomes" id="UP000054524"/>
    </source>
</evidence>
<proteinExistence type="predicted"/>
<feature type="region of interest" description="Disordered" evidence="1">
    <location>
        <begin position="99"/>
        <end position="118"/>
    </location>
</feature>
<dbReference type="AlphaFoldDB" id="A0A086J5K7"/>
<dbReference type="PANTHER" id="PTHR15288">
    <property type="entry name" value="DENN DOMAIN-CONTAINING PROTEIN 2"/>
    <property type="match status" value="1"/>
</dbReference>
<gene>
    <name evidence="3" type="ORF">NESG_00504</name>
</gene>
<protein>
    <recommendedName>
        <fullName evidence="2">cDENN domain-containing protein</fullName>
    </recommendedName>
</protein>
<organism evidence="3 4">
    <name type="scientific">Nematocida ausubeli (strain ATCC PRA-371 / ERTm2)</name>
    <name type="common">Nematode killer fungus</name>
    <dbReference type="NCBI Taxonomy" id="1913371"/>
    <lineage>
        <taxon>Eukaryota</taxon>
        <taxon>Fungi</taxon>
        <taxon>Fungi incertae sedis</taxon>
        <taxon>Microsporidia</taxon>
        <taxon>Nematocida</taxon>
    </lineage>
</organism>
<sequence>MQNLLLLDSSPTGKPTRIINIVITEIDNNLLFNEILPENNGNLIVFDILKDKKRMKGLLKVTRHNTRSVKSNDKNTELIPQVEKVMTEVTELSAHTVKSDEYQTNSNRDPRLNTHTVKSNDKMDKTYGLSAKSNEKVARHNTHSVKSNSEFYLEQTESTDETVIIFNNTLYKIASRRTNKEYYHAYFNKNKMQIEYITHSVKSNGNMAELNTHSVKSHEKMTRLMLHSVINNEYTTNCNEKTRLNIHSVISNDEMTEYITHNAKNLDGNDKTYGLSGLSPDKNEEGKSNNKNAEFITHSVKNNEYVVYPPISDVILREITDIVLSYDVHNYTSISTSIISNNKSIQYILCISSYKLLYNIKIKIKIIYILSVINTENILEIINIYNKIINKIGKSNAQSGLILAQNGKSNDKNEISVISNDKSAEYITHGVKSNAQSGKSSDNLNYLLNDMHYGVIPLNNCRFYYDIIYHTLLEHRLLFISKNDTVLANFIQTIIMSIQPFKWKGILLSNATGSYRKLKETTIPYILGMTKFDPKNIPHKTVIIFIDENKIIISENQRPEITKFISKLYNTPRNRKCMPFYNEIIRKFSGKWPKLKEELNIYMEILMASILNARDKVIKALIKSHNQRTLKDVINNDKFHLEILKEFQECQEFYREFMETSLYQEGIHDARIKKVLCLGVSQRDLLVILWIFMSTCRECIKPTRNLTKIKFVIESYLSQFLVSSYTAADTLLVGLFGILSYFDLFGVIFVVSDVLLGRGIEISEEMCSAFMPAIESKDLLILQEKDSLKKKCITEIRLEKSCDMDYFQIWEEISFTHENILSTINRFICASEWTEEDASIMQKVISGFDMYELPY</sequence>
<evidence type="ECO:0000256" key="1">
    <source>
        <dbReference type="SAM" id="MobiDB-lite"/>
    </source>
</evidence>
<dbReference type="InterPro" id="IPR043153">
    <property type="entry name" value="DENN_C"/>
</dbReference>
<dbReference type="GeneID" id="77675477"/>
<dbReference type="SMART" id="SM00799">
    <property type="entry name" value="DENN"/>
    <property type="match status" value="1"/>
</dbReference>
<dbReference type="Proteomes" id="UP000054524">
    <property type="component" value="Unassembled WGS sequence"/>
</dbReference>
<evidence type="ECO:0000259" key="2">
    <source>
        <dbReference type="SMART" id="SM00799"/>
    </source>
</evidence>
<dbReference type="InterPro" id="IPR001194">
    <property type="entry name" value="cDENN_dom"/>
</dbReference>
<comment type="caution">
    <text evidence="3">The sequence shown here is derived from an EMBL/GenBank/DDBJ whole genome shotgun (WGS) entry which is preliminary data.</text>
</comment>
<dbReference type="HOGENOM" id="CLU_359063_0_0_1"/>
<feature type="compositionally biased region" description="Basic and acidic residues" evidence="1">
    <location>
        <begin position="108"/>
        <end position="118"/>
    </location>
</feature>
<dbReference type="InterPro" id="IPR051942">
    <property type="entry name" value="DENN_domain_containing_2"/>
</dbReference>
<accession>A0A086J5K7</accession>
<name>A0A086J5K7_NEMA1</name>
<feature type="domain" description="cDENN" evidence="2">
    <location>
        <begin position="344"/>
        <end position="549"/>
    </location>
</feature>
<dbReference type="RefSeq" id="XP_052905980.1">
    <property type="nucleotide sequence ID" value="XM_053048155.1"/>
</dbReference>
<evidence type="ECO:0000313" key="3">
    <source>
        <dbReference type="EMBL" id="KFG27425.1"/>
    </source>
</evidence>
<keyword evidence="4" id="KW-1185">Reference proteome</keyword>